<dbReference type="AlphaFoldDB" id="A0A645H3W7"/>
<gene>
    <name evidence="1" type="ORF">SDC9_180505</name>
</gene>
<evidence type="ECO:0008006" key="2">
    <source>
        <dbReference type="Google" id="ProtNLM"/>
    </source>
</evidence>
<comment type="caution">
    <text evidence="1">The sequence shown here is derived from an EMBL/GenBank/DDBJ whole genome shotgun (WGS) entry which is preliminary data.</text>
</comment>
<dbReference type="EMBL" id="VSSQ01085324">
    <property type="protein sequence ID" value="MPN33022.1"/>
    <property type="molecule type" value="Genomic_DNA"/>
</dbReference>
<reference evidence="1" key="1">
    <citation type="submission" date="2019-08" db="EMBL/GenBank/DDBJ databases">
        <authorList>
            <person name="Kucharzyk K."/>
            <person name="Murdoch R.W."/>
            <person name="Higgins S."/>
            <person name="Loffler F."/>
        </authorList>
    </citation>
    <scope>NUCLEOTIDE SEQUENCE</scope>
</reference>
<accession>A0A645H3W7</accession>
<protein>
    <recommendedName>
        <fullName evidence="2">DUF4832 domain-containing protein</fullName>
    </recommendedName>
</protein>
<name>A0A645H3W7_9ZZZZ</name>
<evidence type="ECO:0000313" key="1">
    <source>
        <dbReference type="EMBL" id="MPN33022.1"/>
    </source>
</evidence>
<sequence length="197" mass="22579">MMAEQSLQRHWLRHPVYARLDTPPDEEMKEALLTWHVRACNLPGLPGCDLRVRRLTCPSALSSAGVMPLRLWLMNAGPSPLYGEHRIMLRLRGFGRSFDITLSADPSIFLKMSDIVYNEMVQLPAMPAGDYTLLLCCLRGDGNPLRLNIDRQEEEGYYSLGSMTVDDQPRPELYAIWDRYYPEGYYPLEDPKEPCAE</sequence>
<proteinExistence type="predicted"/>
<organism evidence="1">
    <name type="scientific">bioreactor metagenome</name>
    <dbReference type="NCBI Taxonomy" id="1076179"/>
    <lineage>
        <taxon>unclassified sequences</taxon>
        <taxon>metagenomes</taxon>
        <taxon>ecological metagenomes</taxon>
    </lineage>
</organism>